<keyword evidence="3 11" id="KW-1134">Transmembrane beta strand</keyword>
<organism evidence="16 17">
    <name type="scientific">Novosphingobium album</name>
    <name type="common">ex Hu et al. 2023</name>
    <dbReference type="NCBI Taxonomy" id="2930093"/>
    <lineage>
        <taxon>Bacteria</taxon>
        <taxon>Pseudomonadati</taxon>
        <taxon>Pseudomonadota</taxon>
        <taxon>Alphaproteobacteria</taxon>
        <taxon>Sphingomonadales</taxon>
        <taxon>Sphingomonadaceae</taxon>
        <taxon>Novosphingobium</taxon>
    </lineage>
</organism>
<feature type="signal peptide" evidence="13">
    <location>
        <begin position="1"/>
        <end position="23"/>
    </location>
</feature>
<keyword evidence="16" id="KW-0675">Receptor</keyword>
<dbReference type="PANTHER" id="PTHR32552:SF81">
    <property type="entry name" value="TONB-DEPENDENT OUTER MEMBRANE RECEPTOR"/>
    <property type="match status" value="1"/>
</dbReference>
<keyword evidence="4" id="KW-0410">Iron transport</keyword>
<dbReference type="Pfam" id="PF07715">
    <property type="entry name" value="Plug"/>
    <property type="match status" value="1"/>
</dbReference>
<evidence type="ECO:0000256" key="6">
    <source>
        <dbReference type="ARBA" id="ARBA00023004"/>
    </source>
</evidence>
<evidence type="ECO:0000256" key="9">
    <source>
        <dbReference type="ARBA" id="ARBA00023136"/>
    </source>
</evidence>
<evidence type="ECO:0000256" key="13">
    <source>
        <dbReference type="SAM" id="SignalP"/>
    </source>
</evidence>
<name>A0ABT0B3Q4_9SPHN</name>
<comment type="similarity">
    <text evidence="11 12">Belongs to the TonB-dependent receptor family.</text>
</comment>
<feature type="domain" description="TonB-dependent receptor plug" evidence="15">
    <location>
        <begin position="49"/>
        <end position="158"/>
    </location>
</feature>
<protein>
    <submittedName>
        <fullName evidence="16">TonB-dependent receptor</fullName>
    </submittedName>
</protein>
<keyword evidence="13" id="KW-0732">Signal</keyword>
<keyword evidence="10 11" id="KW-0998">Cell outer membrane</keyword>
<evidence type="ECO:0000313" key="16">
    <source>
        <dbReference type="EMBL" id="MCJ2179680.1"/>
    </source>
</evidence>
<dbReference type="Proteomes" id="UP001162880">
    <property type="component" value="Unassembled WGS sequence"/>
</dbReference>
<proteinExistence type="inferred from homology"/>
<feature type="chain" id="PRO_5047017762" evidence="13">
    <location>
        <begin position="24"/>
        <end position="772"/>
    </location>
</feature>
<dbReference type="Gene3D" id="2.40.170.20">
    <property type="entry name" value="TonB-dependent receptor, beta-barrel domain"/>
    <property type="match status" value="1"/>
</dbReference>
<keyword evidence="5 11" id="KW-0812">Transmembrane</keyword>
<dbReference type="InterPro" id="IPR012910">
    <property type="entry name" value="Plug_dom"/>
</dbReference>
<dbReference type="PROSITE" id="PS51257">
    <property type="entry name" value="PROKAR_LIPOPROTEIN"/>
    <property type="match status" value="1"/>
</dbReference>
<reference evidence="16" key="1">
    <citation type="submission" date="2022-03" db="EMBL/GenBank/DDBJ databases">
        <title>Identification of a novel bacterium isolated from mangrove sediments.</title>
        <authorList>
            <person name="Pan X."/>
        </authorList>
    </citation>
    <scope>NUCLEOTIDE SEQUENCE</scope>
    <source>
        <strain evidence="16">B2580</strain>
    </source>
</reference>
<keyword evidence="9 11" id="KW-0472">Membrane</keyword>
<sequence>MIKKFAAVLAGTTALACFSPASAQESPSGDGTAYFGDIVVTAEKREQNLQDVPQAISAITSDSLEANNVKDFVGLSGLAPGLTVSPAEGGDRVTISIRGVGQEANQNDVAAPSVSFHQDGVYIVSPFALGSSFLDVNHIEVVRGPQGTLFGQNSTGGAMNIITRKPELDRISGRVSGAYGSYDYRELEAELNVPVGSMLAIRGAINDLRQDGTTLNVFNGQRLDDKNQTGWRVQALFQPASNFSINLTAQHYASHVNGAARFGLLDPTPGARRLSQDDPSKTDLDTALYSGIVKLDLPAFTIKYLGSYQTAEIVRSRDNDFTSVNLVSPLVLRRSYEQAQNQYHKSWTSELNLVSSKPILGGLDWTLGAFWFKQDIEAHTFERVDQNRNGILDPFTETYNPVVFGIPPFGADVGFQSDFFPSRKSYSFYGQGTYHVGDSLRVTAGLRYTHDTAHNLNYNFFNILRDAPTADVTKTSTAVTGRFALEYDVAPGMMVFASYTRGFKPGGNNLTFGQPDVADDLVFASFKPETINAYELGFKGDLFDGRVRTNLAAFYYDYRNLQAQSTDPRNVASGVVNVPKSRVLGLEAEVQWAVTDTFSLIGTAAALDSKITSHFIALDNLAAAAAEYDLVVVQKLNQFAPAVTLARAAAAQDLKGNELAKTPKFSGTFSAQYKSELSDTATVRAALTLIYRASLQSRMFNNPAVDRVPAYAQVNASAGVDLANGISVDLIAQNLFDTNATAARFTDVFGVYSTFDQKVPPRTVIGRVTFAF</sequence>
<dbReference type="CDD" id="cd01347">
    <property type="entry name" value="ligand_gated_channel"/>
    <property type="match status" value="1"/>
</dbReference>
<evidence type="ECO:0000256" key="3">
    <source>
        <dbReference type="ARBA" id="ARBA00022452"/>
    </source>
</evidence>
<accession>A0ABT0B3Q4</accession>
<dbReference type="InterPro" id="IPR039426">
    <property type="entry name" value="TonB-dep_rcpt-like"/>
</dbReference>
<evidence type="ECO:0000259" key="15">
    <source>
        <dbReference type="Pfam" id="PF07715"/>
    </source>
</evidence>
<dbReference type="InterPro" id="IPR000531">
    <property type="entry name" value="Beta-barrel_TonB"/>
</dbReference>
<feature type="domain" description="TonB-dependent receptor-like beta-barrel" evidence="14">
    <location>
        <begin position="244"/>
        <end position="735"/>
    </location>
</feature>
<gene>
    <name evidence="16" type="ORF">MTR64_13990</name>
</gene>
<keyword evidence="17" id="KW-1185">Reference proteome</keyword>
<dbReference type="PROSITE" id="PS52016">
    <property type="entry name" value="TONB_DEPENDENT_REC_3"/>
    <property type="match status" value="1"/>
</dbReference>
<evidence type="ECO:0000256" key="2">
    <source>
        <dbReference type="ARBA" id="ARBA00022448"/>
    </source>
</evidence>
<dbReference type="RefSeq" id="WP_243994701.1">
    <property type="nucleotide sequence ID" value="NZ_JALHLE010000021.1"/>
</dbReference>
<keyword evidence="7" id="KW-0406">Ion transport</keyword>
<keyword evidence="6" id="KW-0408">Iron</keyword>
<dbReference type="SUPFAM" id="SSF56935">
    <property type="entry name" value="Porins"/>
    <property type="match status" value="1"/>
</dbReference>
<dbReference type="Pfam" id="PF00593">
    <property type="entry name" value="TonB_dep_Rec_b-barrel"/>
    <property type="match status" value="1"/>
</dbReference>
<dbReference type="PANTHER" id="PTHR32552">
    <property type="entry name" value="FERRICHROME IRON RECEPTOR-RELATED"/>
    <property type="match status" value="1"/>
</dbReference>
<evidence type="ECO:0000313" key="17">
    <source>
        <dbReference type="Proteomes" id="UP001162880"/>
    </source>
</evidence>
<evidence type="ECO:0000259" key="14">
    <source>
        <dbReference type="Pfam" id="PF00593"/>
    </source>
</evidence>
<keyword evidence="2 11" id="KW-0813">Transport</keyword>
<evidence type="ECO:0000256" key="11">
    <source>
        <dbReference type="PROSITE-ProRule" id="PRU01360"/>
    </source>
</evidence>
<evidence type="ECO:0000256" key="5">
    <source>
        <dbReference type="ARBA" id="ARBA00022692"/>
    </source>
</evidence>
<comment type="caution">
    <text evidence="16">The sequence shown here is derived from an EMBL/GenBank/DDBJ whole genome shotgun (WGS) entry which is preliminary data.</text>
</comment>
<evidence type="ECO:0000256" key="1">
    <source>
        <dbReference type="ARBA" id="ARBA00004571"/>
    </source>
</evidence>
<evidence type="ECO:0000256" key="7">
    <source>
        <dbReference type="ARBA" id="ARBA00023065"/>
    </source>
</evidence>
<comment type="subcellular location">
    <subcellularLocation>
        <location evidence="1 11">Cell outer membrane</location>
        <topology evidence="1 11">Multi-pass membrane protein</topology>
    </subcellularLocation>
</comment>
<evidence type="ECO:0000256" key="8">
    <source>
        <dbReference type="ARBA" id="ARBA00023077"/>
    </source>
</evidence>
<dbReference type="InterPro" id="IPR036942">
    <property type="entry name" value="Beta-barrel_TonB_sf"/>
</dbReference>
<evidence type="ECO:0000256" key="12">
    <source>
        <dbReference type="RuleBase" id="RU003357"/>
    </source>
</evidence>
<evidence type="ECO:0000256" key="4">
    <source>
        <dbReference type="ARBA" id="ARBA00022496"/>
    </source>
</evidence>
<dbReference type="EMBL" id="JALHLE010000021">
    <property type="protein sequence ID" value="MCJ2179680.1"/>
    <property type="molecule type" value="Genomic_DNA"/>
</dbReference>
<evidence type="ECO:0000256" key="10">
    <source>
        <dbReference type="ARBA" id="ARBA00023237"/>
    </source>
</evidence>
<keyword evidence="8 12" id="KW-0798">TonB box</keyword>